<dbReference type="Pfam" id="PF04909">
    <property type="entry name" value="Amidohydro_2"/>
    <property type="match status" value="1"/>
</dbReference>
<dbReference type="PANTHER" id="PTHR21240">
    <property type="entry name" value="2-AMINO-3-CARBOXYLMUCONATE-6-SEMIALDEHYDE DECARBOXYLASE"/>
    <property type="match status" value="1"/>
</dbReference>
<feature type="region of interest" description="Disordered" evidence="2">
    <location>
        <begin position="333"/>
        <end position="353"/>
    </location>
</feature>
<dbReference type="InterPro" id="IPR006680">
    <property type="entry name" value="Amidohydro-rel"/>
</dbReference>
<evidence type="ECO:0000256" key="1">
    <source>
        <dbReference type="ARBA" id="ARBA00023239"/>
    </source>
</evidence>
<keyword evidence="1" id="KW-0456">Lyase</keyword>
<dbReference type="GO" id="GO:0016831">
    <property type="term" value="F:carboxy-lyase activity"/>
    <property type="evidence" value="ECO:0007669"/>
    <property type="project" value="InterPro"/>
</dbReference>
<accession>A0A239I466</accession>
<dbReference type="RefSeq" id="WP_089208821.1">
    <property type="nucleotide sequence ID" value="NZ_FZOD01000018.1"/>
</dbReference>
<dbReference type="Proteomes" id="UP000198282">
    <property type="component" value="Unassembled WGS sequence"/>
</dbReference>
<evidence type="ECO:0000313" key="4">
    <source>
        <dbReference type="EMBL" id="SNS88415.1"/>
    </source>
</evidence>
<dbReference type="EMBL" id="FZOD01000018">
    <property type="protein sequence ID" value="SNS88415.1"/>
    <property type="molecule type" value="Genomic_DNA"/>
</dbReference>
<protein>
    <submittedName>
        <fullName evidence="4">Aminocarboxymuconate-semialdehyde decarboxylase</fullName>
    </submittedName>
</protein>
<dbReference type="InterPro" id="IPR032465">
    <property type="entry name" value="ACMSD"/>
</dbReference>
<dbReference type="PANTHER" id="PTHR21240:SF28">
    <property type="entry name" value="ISO-OROTATE DECARBOXYLASE (EUROFUNG)"/>
    <property type="match status" value="1"/>
</dbReference>
<organism evidence="4 5">
    <name type="scientific">Streptosporangium subroseum</name>
    <dbReference type="NCBI Taxonomy" id="106412"/>
    <lineage>
        <taxon>Bacteria</taxon>
        <taxon>Bacillati</taxon>
        <taxon>Actinomycetota</taxon>
        <taxon>Actinomycetes</taxon>
        <taxon>Streptosporangiales</taxon>
        <taxon>Streptosporangiaceae</taxon>
        <taxon>Streptosporangium</taxon>
    </lineage>
</organism>
<name>A0A239I466_9ACTN</name>
<dbReference type="InterPro" id="IPR032466">
    <property type="entry name" value="Metal_Hydrolase"/>
</dbReference>
<dbReference type="GO" id="GO:0019748">
    <property type="term" value="P:secondary metabolic process"/>
    <property type="evidence" value="ECO:0007669"/>
    <property type="project" value="TreeGrafter"/>
</dbReference>
<dbReference type="GO" id="GO:0016787">
    <property type="term" value="F:hydrolase activity"/>
    <property type="evidence" value="ECO:0007669"/>
    <property type="project" value="InterPro"/>
</dbReference>
<evidence type="ECO:0000256" key="2">
    <source>
        <dbReference type="SAM" id="MobiDB-lite"/>
    </source>
</evidence>
<feature type="domain" description="Amidohydrolase-related" evidence="3">
    <location>
        <begin position="99"/>
        <end position="322"/>
    </location>
</feature>
<evidence type="ECO:0000259" key="3">
    <source>
        <dbReference type="Pfam" id="PF04909"/>
    </source>
</evidence>
<gene>
    <name evidence="4" type="ORF">SAMN05216276_1018113</name>
</gene>
<evidence type="ECO:0000313" key="5">
    <source>
        <dbReference type="Proteomes" id="UP000198282"/>
    </source>
</evidence>
<proteinExistence type="predicted"/>
<dbReference type="AlphaFoldDB" id="A0A239I466"/>
<keyword evidence="5" id="KW-1185">Reference proteome</keyword>
<dbReference type="SUPFAM" id="SSF51556">
    <property type="entry name" value="Metallo-dependent hydrolases"/>
    <property type="match status" value="1"/>
</dbReference>
<dbReference type="GO" id="GO:0005737">
    <property type="term" value="C:cytoplasm"/>
    <property type="evidence" value="ECO:0007669"/>
    <property type="project" value="TreeGrafter"/>
</dbReference>
<dbReference type="Gene3D" id="3.20.20.140">
    <property type="entry name" value="Metal-dependent hydrolases"/>
    <property type="match status" value="1"/>
</dbReference>
<dbReference type="OrthoDB" id="8673173at2"/>
<reference evidence="4 5" key="1">
    <citation type="submission" date="2017-06" db="EMBL/GenBank/DDBJ databases">
        <authorList>
            <person name="Kim H.J."/>
            <person name="Triplett B.A."/>
        </authorList>
    </citation>
    <scope>NUCLEOTIDE SEQUENCE [LARGE SCALE GENOMIC DNA]</scope>
    <source>
        <strain evidence="4 5">CGMCC 4.2132</strain>
    </source>
</reference>
<sequence length="353" mass="37982">MSTGTVDVHAHHVGADAIERIRDEGADHGVRLVAHEGATRVEVAGRLTGQPLFSRLGDVRARLSWMDAEGIDVQLVSSWMDLSGYDLDGPSGRWLAGIQNDSVAALAAARPDRFRAAAAVPLQQPDLAVRELRRAVTDLGHEAVQIGARVNDLGLDDNSLEVFWDAVEGFDIPVIVHPAGLDVPERVRRLFLYNLVGNPSETTFAAAALMLGGVLERHPRLRVLLVHGGGFIPYQIGRLDRGFVAAPPAVRPRGTRGPRQLLDQLYFDSVLHDAGALRHLVNFAGAGHVLLGSDYPFAMGLDHPVEALDAAEPDRSERETILLGAGPFGGVSLVNRSTRSAPPRPAPGERWTA</sequence>